<dbReference type="EMBL" id="MN738870">
    <property type="protein sequence ID" value="QHT29191.1"/>
    <property type="molecule type" value="Genomic_DNA"/>
</dbReference>
<reference evidence="1" key="1">
    <citation type="journal article" date="2020" name="Nature">
        <title>Giant virus diversity and host interactions through global metagenomics.</title>
        <authorList>
            <person name="Schulz F."/>
            <person name="Roux S."/>
            <person name="Paez-Espino D."/>
            <person name="Jungbluth S."/>
            <person name="Walsh D.A."/>
            <person name="Denef V.J."/>
            <person name="McMahon K.D."/>
            <person name="Konstantinidis K.T."/>
            <person name="Eloe-Fadrosh E.A."/>
            <person name="Kyrpides N.C."/>
            <person name="Woyke T."/>
        </authorList>
    </citation>
    <scope>NUCLEOTIDE SEQUENCE</scope>
    <source>
        <strain evidence="1">GVMAG-M-3300001351-8</strain>
    </source>
</reference>
<dbReference type="AlphaFoldDB" id="A0A6C0EKK5"/>
<protein>
    <submittedName>
        <fullName evidence="1">Uncharacterized protein</fullName>
    </submittedName>
</protein>
<evidence type="ECO:0000313" key="1">
    <source>
        <dbReference type="EMBL" id="QHT29191.1"/>
    </source>
</evidence>
<accession>A0A6C0EKK5</accession>
<organism evidence="1">
    <name type="scientific">viral metagenome</name>
    <dbReference type="NCBI Taxonomy" id="1070528"/>
    <lineage>
        <taxon>unclassified sequences</taxon>
        <taxon>metagenomes</taxon>
        <taxon>organismal metagenomes</taxon>
    </lineage>
</organism>
<proteinExistence type="predicted"/>
<sequence>MVQDTLSNIKGFTKITNTIKTKFIIIKKTHDINIKTSIAESIFKLLSYGDGRILLDLSVDLNSSVRLKLVELYFKQEIKAAYKWYRDIFNERMPCESY</sequence>
<name>A0A6C0EKK5_9ZZZZ</name>